<evidence type="ECO:0000313" key="4">
    <source>
        <dbReference type="EMBL" id="PJZ52148.1"/>
    </source>
</evidence>
<proteinExistence type="predicted"/>
<dbReference type="GO" id="GO:0043709">
    <property type="term" value="P:cell adhesion involved in single-species biofilm formation"/>
    <property type="evidence" value="ECO:0007669"/>
    <property type="project" value="TreeGrafter"/>
</dbReference>
<dbReference type="NCBIfam" id="TIGR00254">
    <property type="entry name" value="GGDEF"/>
    <property type="match status" value="1"/>
</dbReference>
<dbReference type="GO" id="GO:0005886">
    <property type="term" value="C:plasma membrane"/>
    <property type="evidence" value="ECO:0007669"/>
    <property type="project" value="TreeGrafter"/>
</dbReference>
<comment type="caution">
    <text evidence="4">The sequence shown here is derived from an EMBL/GenBank/DDBJ whole genome shotgun (WGS) entry which is preliminary data.</text>
</comment>
<dbReference type="InterPro" id="IPR050469">
    <property type="entry name" value="Diguanylate_Cyclase"/>
</dbReference>
<evidence type="ECO:0000256" key="1">
    <source>
        <dbReference type="ARBA" id="ARBA00012528"/>
    </source>
</evidence>
<comment type="catalytic activity">
    <reaction evidence="2">
        <text>2 GTP = 3',3'-c-di-GMP + 2 diphosphate</text>
        <dbReference type="Rhea" id="RHEA:24898"/>
        <dbReference type="ChEBI" id="CHEBI:33019"/>
        <dbReference type="ChEBI" id="CHEBI:37565"/>
        <dbReference type="ChEBI" id="CHEBI:58805"/>
        <dbReference type="EC" id="2.7.7.65"/>
    </reaction>
</comment>
<dbReference type="EC" id="2.7.7.65" evidence="1"/>
<reference evidence="6 7" key="1">
    <citation type="submission" date="2017-07" db="EMBL/GenBank/DDBJ databases">
        <title>Leptospira spp. isolated from tropical soils.</title>
        <authorList>
            <person name="Thibeaux R."/>
            <person name="Iraola G."/>
            <person name="Ferres I."/>
            <person name="Bierque E."/>
            <person name="Girault D."/>
            <person name="Soupe-Gilbert M.-E."/>
            <person name="Picardeau M."/>
            <person name="Goarant C."/>
        </authorList>
    </citation>
    <scope>NUCLEOTIDE SEQUENCE [LARGE SCALE GENOMIC DNA]</scope>
    <source>
        <strain evidence="4 7">FH2-B-C1</strain>
        <strain evidence="5 6">FH2-B-D1</strain>
    </source>
</reference>
<dbReference type="PANTHER" id="PTHR45138:SF9">
    <property type="entry name" value="DIGUANYLATE CYCLASE DGCM-RELATED"/>
    <property type="match status" value="1"/>
</dbReference>
<keyword evidence="6" id="KW-1185">Reference proteome</keyword>
<dbReference type="PROSITE" id="PS50887">
    <property type="entry name" value="GGDEF"/>
    <property type="match status" value="1"/>
</dbReference>
<name>A0A2M9YKS8_9LEPT</name>
<dbReference type="Proteomes" id="UP000232188">
    <property type="component" value="Unassembled WGS sequence"/>
</dbReference>
<dbReference type="SUPFAM" id="SSF55073">
    <property type="entry name" value="Nucleotide cyclase"/>
    <property type="match status" value="1"/>
</dbReference>
<dbReference type="Gene3D" id="3.30.450.20">
    <property type="entry name" value="PAS domain"/>
    <property type="match status" value="1"/>
</dbReference>
<dbReference type="InterPro" id="IPR043128">
    <property type="entry name" value="Rev_trsase/Diguanyl_cyclase"/>
</dbReference>
<evidence type="ECO:0000313" key="5">
    <source>
        <dbReference type="EMBL" id="PJZ62994.1"/>
    </source>
</evidence>
<dbReference type="PANTHER" id="PTHR45138">
    <property type="entry name" value="REGULATORY COMPONENTS OF SENSORY TRANSDUCTION SYSTEM"/>
    <property type="match status" value="1"/>
</dbReference>
<feature type="domain" description="GGDEF" evidence="3">
    <location>
        <begin position="365"/>
        <end position="496"/>
    </location>
</feature>
<dbReference type="EMBL" id="NPDU01000010">
    <property type="protein sequence ID" value="PJZ62994.1"/>
    <property type="molecule type" value="Genomic_DNA"/>
</dbReference>
<dbReference type="CDD" id="cd01949">
    <property type="entry name" value="GGDEF"/>
    <property type="match status" value="1"/>
</dbReference>
<organism evidence="4 7">
    <name type="scientific">Leptospira adleri</name>
    <dbReference type="NCBI Taxonomy" id="2023186"/>
    <lineage>
        <taxon>Bacteria</taxon>
        <taxon>Pseudomonadati</taxon>
        <taxon>Spirochaetota</taxon>
        <taxon>Spirochaetia</taxon>
        <taxon>Leptospirales</taxon>
        <taxon>Leptospiraceae</taxon>
        <taxon>Leptospira</taxon>
    </lineage>
</organism>
<evidence type="ECO:0000313" key="7">
    <source>
        <dbReference type="Proteomes" id="UP000232188"/>
    </source>
</evidence>
<dbReference type="GO" id="GO:1902201">
    <property type="term" value="P:negative regulation of bacterial-type flagellum-dependent cell motility"/>
    <property type="evidence" value="ECO:0007669"/>
    <property type="project" value="TreeGrafter"/>
</dbReference>
<gene>
    <name evidence="5" type="ORF">CH376_05725</name>
    <name evidence="4" type="ORF">CH380_16945</name>
</gene>
<dbReference type="GO" id="GO:0052621">
    <property type="term" value="F:diguanylate cyclase activity"/>
    <property type="evidence" value="ECO:0007669"/>
    <property type="project" value="UniProtKB-EC"/>
</dbReference>
<protein>
    <recommendedName>
        <fullName evidence="1">diguanylate cyclase</fullName>
        <ecNumber evidence="1">2.7.7.65</ecNumber>
    </recommendedName>
</protein>
<evidence type="ECO:0000256" key="2">
    <source>
        <dbReference type="ARBA" id="ARBA00034247"/>
    </source>
</evidence>
<dbReference type="InterPro" id="IPR029787">
    <property type="entry name" value="Nucleotide_cyclase"/>
</dbReference>
<evidence type="ECO:0000313" key="6">
    <source>
        <dbReference type="Proteomes" id="UP000232149"/>
    </source>
</evidence>
<evidence type="ECO:0000259" key="3">
    <source>
        <dbReference type="PROSITE" id="PS50887"/>
    </source>
</evidence>
<sequence length="500" mass="56486">MFIILVYEVQKLENDLYKTVGMRARAMQDYFHRVSNQSRALGLSVANYMLYHEDVATDPRIVKKMKDLSHLNRFEISIDNQSENDPAYAGTFTGIGSVHKVSSSALKEIEAVLSLGGQFETLAQKQNDVVSAYYLSAQQFLYFTPRIGEAAKNFHFKDELYTRPFWVQAEPKTNPGKRQIVTELYDDIGGRGLMITIAEPVCYRDKFIGVASIDIGLEMMRRILETGDGIGESMLIDEHRHVIARTAQEGLEDLQKIQIPEIPSETLFRKDHTYWASFEIKAGEVYLIHRIEVVDFVLFVLKSLLPIWGLVCALSVVLILYLQLRSSIEQISALIHTDPLTGIANRRGFLKLTQKSLAISSRHGQTWTILMVDIDHFKSVNDQYGHDEGDKILVRVAKILSTCIRQTDALCRWGGEEFAIFLFGANPEDSVNIAEHLRQEVENHVVLQNGNAVTLSIGISEGRGGKHGLEESFSHADQALYRAKTTGRNRVCVFDPVRSF</sequence>
<dbReference type="SMART" id="SM00267">
    <property type="entry name" value="GGDEF"/>
    <property type="match status" value="1"/>
</dbReference>
<dbReference type="Pfam" id="PF00990">
    <property type="entry name" value="GGDEF"/>
    <property type="match status" value="1"/>
</dbReference>
<accession>A0A2M9YKS8</accession>
<dbReference type="Pfam" id="PF22673">
    <property type="entry name" value="MCP-like_PDC_1"/>
    <property type="match status" value="1"/>
</dbReference>
<dbReference type="EMBL" id="NPDV01000016">
    <property type="protein sequence ID" value="PJZ52148.1"/>
    <property type="molecule type" value="Genomic_DNA"/>
</dbReference>
<dbReference type="InterPro" id="IPR000160">
    <property type="entry name" value="GGDEF_dom"/>
</dbReference>
<dbReference type="Proteomes" id="UP000232149">
    <property type="component" value="Unassembled WGS sequence"/>
</dbReference>
<dbReference type="AlphaFoldDB" id="A0A2M9YKS8"/>
<dbReference type="Gene3D" id="3.30.70.270">
    <property type="match status" value="1"/>
</dbReference>
<dbReference type="FunFam" id="3.30.70.270:FF:000001">
    <property type="entry name" value="Diguanylate cyclase domain protein"/>
    <property type="match status" value="1"/>
</dbReference>